<proteinExistence type="predicted"/>
<evidence type="ECO:0000313" key="2">
    <source>
        <dbReference type="EMBL" id="ORZ01548.1"/>
    </source>
</evidence>
<reference evidence="2 3" key="1">
    <citation type="submission" date="2016-07" db="EMBL/GenBank/DDBJ databases">
        <title>Pervasive Adenine N6-methylation of Active Genes in Fungi.</title>
        <authorList>
            <consortium name="DOE Joint Genome Institute"/>
            <person name="Mondo S.J."/>
            <person name="Dannebaum R.O."/>
            <person name="Kuo R.C."/>
            <person name="Labutti K."/>
            <person name="Haridas S."/>
            <person name="Kuo A."/>
            <person name="Salamov A."/>
            <person name="Ahrendt S.R."/>
            <person name="Lipzen A."/>
            <person name="Sullivan W."/>
            <person name="Andreopoulos W.B."/>
            <person name="Clum A."/>
            <person name="Lindquist E."/>
            <person name="Daum C."/>
            <person name="Ramamoorthy G.K."/>
            <person name="Gryganskyi A."/>
            <person name="Culley D."/>
            <person name="Magnuson J.K."/>
            <person name="James T.Y."/>
            <person name="O'Malley M.A."/>
            <person name="Stajich J.E."/>
            <person name="Spatafora J.W."/>
            <person name="Visel A."/>
            <person name="Grigoriev I.V."/>
        </authorList>
    </citation>
    <scope>NUCLEOTIDE SEQUENCE [LARGE SCALE GENOMIC DNA]</scope>
    <source>
        <strain evidence="2 3">NRRL 2496</strain>
    </source>
</reference>
<gene>
    <name evidence="2" type="ORF">BCR43DRAFT_522381</name>
</gene>
<dbReference type="STRING" id="13706.A0A1X2HQB1"/>
<feature type="transmembrane region" description="Helical" evidence="1">
    <location>
        <begin position="122"/>
        <end position="141"/>
    </location>
</feature>
<dbReference type="PANTHER" id="PTHR35519:SF2">
    <property type="entry name" value="PH DOMAIN PROTEIN"/>
    <property type="match status" value="1"/>
</dbReference>
<dbReference type="AlphaFoldDB" id="A0A1X2HQB1"/>
<evidence type="ECO:0000256" key="1">
    <source>
        <dbReference type="SAM" id="Phobius"/>
    </source>
</evidence>
<dbReference type="Pfam" id="PF13430">
    <property type="entry name" value="DUF4112"/>
    <property type="match status" value="1"/>
</dbReference>
<feature type="transmembrane region" description="Helical" evidence="1">
    <location>
        <begin position="81"/>
        <end position="102"/>
    </location>
</feature>
<dbReference type="OMA" id="QRIAMWL"/>
<dbReference type="InterPro" id="IPR025187">
    <property type="entry name" value="DUF4112"/>
</dbReference>
<organism evidence="2 3">
    <name type="scientific">Syncephalastrum racemosum</name>
    <name type="common">Filamentous fungus</name>
    <dbReference type="NCBI Taxonomy" id="13706"/>
    <lineage>
        <taxon>Eukaryota</taxon>
        <taxon>Fungi</taxon>
        <taxon>Fungi incertae sedis</taxon>
        <taxon>Mucoromycota</taxon>
        <taxon>Mucoromycotina</taxon>
        <taxon>Mucoromycetes</taxon>
        <taxon>Mucorales</taxon>
        <taxon>Syncephalastraceae</taxon>
        <taxon>Syncephalastrum</taxon>
    </lineage>
</organism>
<comment type="caution">
    <text evidence="2">The sequence shown here is derived from an EMBL/GenBank/DDBJ whole genome shotgun (WGS) entry which is preliminary data.</text>
</comment>
<dbReference type="EMBL" id="MCGN01000002">
    <property type="protein sequence ID" value="ORZ01548.1"/>
    <property type="molecule type" value="Genomic_DNA"/>
</dbReference>
<keyword evidence="1" id="KW-1133">Transmembrane helix</keyword>
<protein>
    <recommendedName>
        <fullName evidence="4">DUF4112 domain-containing protein</fullName>
    </recommendedName>
</protein>
<dbReference type="PANTHER" id="PTHR35519">
    <property type="entry name" value="MEMBRANE PROTEINS"/>
    <property type="match status" value="1"/>
</dbReference>
<evidence type="ECO:0000313" key="3">
    <source>
        <dbReference type="Proteomes" id="UP000242180"/>
    </source>
</evidence>
<dbReference type="Proteomes" id="UP000242180">
    <property type="component" value="Unassembled WGS sequence"/>
</dbReference>
<keyword evidence="3" id="KW-1185">Reference proteome</keyword>
<name>A0A1X2HQB1_SYNRA</name>
<keyword evidence="1" id="KW-0472">Membrane</keyword>
<evidence type="ECO:0008006" key="4">
    <source>
        <dbReference type="Google" id="ProtNLM"/>
    </source>
</evidence>
<dbReference type="InParanoid" id="A0A1X2HQB1"/>
<sequence>MFKRMILKRLHLQEKAESIRPRGTARQTSIEKRYAYLQNTTPKKQMSEKQRTKLLHRIEKIANWLDNAVPHSPIPLGLDSLLSFIPFIGGFIGAIFTAYQVYLSTLFGIPLWLLTRMLVNLTIDLAIGSIPMVGAFADMFYKANLWNYEALVDWLDQDTATTAPGAATTSDQASSSTAHGTAKVGRELTWTEIFRDATHMYTAVLTFIPFTNFDSEGHKKQS</sequence>
<dbReference type="OrthoDB" id="2103474at2759"/>
<keyword evidence="1" id="KW-0812">Transmembrane</keyword>
<accession>A0A1X2HQB1</accession>